<dbReference type="EMBL" id="CP002824">
    <property type="protein sequence ID" value="AEG98627.1"/>
    <property type="molecule type" value="Genomic_DNA"/>
</dbReference>
<sequence length="411" mass="43003">MSCGDNPVLVLADDFTGANDAGVSLAEAGLAVEVAFNAGHQSTTRALVLNSDSRALSRAQAAEKVNAVLRDAANFAAVWQVKKIDSTLRGNPGAELEAMMRARSCSVAVVAPAFPDAGRITRGGRCYVHGVALNETEFASDPKTPVTSADIGQLLAMQSQLPCRSLDVRQLAAALAEESDQPRVLIIDAEEDEQLDEVIAAVASRARQTLLVGSAGICEALARYLRRDAAGPLLAVVGSMSEIAQAQVAALAGHPRVERIGIDTARAFNGDALADARRIAAVLAASHHCVVTTCADSAARHGIEAQCRERGVSRASLGERICAYLAQVTQLAVELHAPGALYLSGGDVAIAVAHALGAQGFHITGRVAQCVPYGHFLGSRWPRPVMTKAGGFGTETTLRDVVNFIEEKLSV</sequence>
<dbReference type="GO" id="GO:0005524">
    <property type="term" value="F:ATP binding"/>
    <property type="evidence" value="ECO:0007669"/>
    <property type="project" value="UniProtKB-KW"/>
</dbReference>
<dbReference type="Pfam" id="PF07005">
    <property type="entry name" value="SBD_N"/>
    <property type="match status" value="1"/>
</dbReference>
<dbReference type="GeneID" id="93311906"/>
<keyword evidence="4" id="KW-0418">Kinase</keyword>
<evidence type="ECO:0000256" key="4">
    <source>
        <dbReference type="ARBA" id="ARBA00022777"/>
    </source>
</evidence>
<name>A0A0H3FWC7_KLEAK</name>
<dbReference type="Proteomes" id="UP000008881">
    <property type="component" value="Chromosome"/>
</dbReference>
<dbReference type="SUPFAM" id="SSF142764">
    <property type="entry name" value="YgbK-like"/>
    <property type="match status" value="1"/>
</dbReference>
<dbReference type="NCBIfam" id="NF047819">
    <property type="entry name" value="ThrnKinDtnkGamma"/>
    <property type="match status" value="1"/>
</dbReference>
<evidence type="ECO:0000256" key="2">
    <source>
        <dbReference type="ARBA" id="ARBA00022679"/>
    </source>
</evidence>
<keyword evidence="3" id="KW-0547">Nucleotide-binding</keyword>
<keyword evidence="6" id="KW-0119">Carbohydrate metabolism</keyword>
<dbReference type="PATRIC" id="fig|1028307.3.peg.3717"/>
<evidence type="ECO:0000259" key="8">
    <source>
        <dbReference type="Pfam" id="PF17042"/>
    </source>
</evidence>
<dbReference type="InterPro" id="IPR042213">
    <property type="entry name" value="NBD_C_sf"/>
</dbReference>
<dbReference type="GO" id="GO:0016301">
    <property type="term" value="F:kinase activity"/>
    <property type="evidence" value="ECO:0007669"/>
    <property type="project" value="UniProtKB-KW"/>
</dbReference>
<gene>
    <name evidence="9" type="ordered locus">EAE_18600</name>
</gene>
<dbReference type="AlphaFoldDB" id="A0A0H3FWC7"/>
<reference evidence="9 10" key="1">
    <citation type="journal article" date="2012" name="J. Bacteriol.">
        <title>Complete genome sequence of Enterobacter aerogenes KCTC 2190.</title>
        <authorList>
            <person name="Shin S.H."/>
            <person name="Kim S."/>
            <person name="Kim J.Y."/>
            <person name="Lee S."/>
            <person name="Um Y."/>
            <person name="Oh M.K."/>
            <person name="Kim Y.R."/>
            <person name="Lee J."/>
            <person name="Yang K.S."/>
        </authorList>
    </citation>
    <scope>NUCLEOTIDE SEQUENCE [LARGE SCALE GENOMIC DNA]</scope>
    <source>
        <strain evidence="9 10">KCTC 2190</strain>
    </source>
</reference>
<feature type="domain" description="Four-carbon acid sugar kinase N-terminal" evidence="7">
    <location>
        <begin position="9"/>
        <end position="221"/>
    </location>
</feature>
<evidence type="ECO:0000313" key="10">
    <source>
        <dbReference type="Proteomes" id="UP000008881"/>
    </source>
</evidence>
<dbReference type="InterPro" id="IPR010737">
    <property type="entry name" value="4-carb_acid_sugar_kinase_N"/>
</dbReference>
<evidence type="ECO:0000256" key="5">
    <source>
        <dbReference type="ARBA" id="ARBA00022840"/>
    </source>
</evidence>
<dbReference type="HOGENOM" id="CLU_029424_0_1_6"/>
<dbReference type="RefSeq" id="WP_015705321.1">
    <property type="nucleotide sequence ID" value="NC_015663.1"/>
</dbReference>
<keyword evidence="5" id="KW-0067">ATP-binding</keyword>
<proteinExistence type="inferred from homology"/>
<evidence type="ECO:0000256" key="6">
    <source>
        <dbReference type="ARBA" id="ARBA00023277"/>
    </source>
</evidence>
<dbReference type="InterPro" id="IPR031475">
    <property type="entry name" value="NBD_C"/>
</dbReference>
<dbReference type="Gene3D" id="3.40.980.20">
    <property type="entry name" value="Four-carbon acid sugar kinase, nucleotide binding domain"/>
    <property type="match status" value="1"/>
</dbReference>
<dbReference type="InterPro" id="IPR037051">
    <property type="entry name" value="4-carb_acid_sugar_kinase_N_sf"/>
</dbReference>
<dbReference type="eggNOG" id="COG3395">
    <property type="taxonomic scope" value="Bacteria"/>
</dbReference>
<accession>A0A0H3FWC7</accession>
<evidence type="ECO:0000256" key="1">
    <source>
        <dbReference type="ARBA" id="ARBA00005715"/>
    </source>
</evidence>
<protein>
    <recommendedName>
        <fullName evidence="11">Four-carbon acid sugar kinase family protein</fullName>
    </recommendedName>
</protein>
<organism evidence="9 10">
    <name type="scientific">Klebsiella aerogenes (strain ATCC 13048 / DSM 30053 / CCUG 1429 / JCM 1235 / KCTC 2190 / NBRC 13534 / NCIMB 10102 / NCTC 10006 / CDC 819-56)</name>
    <name type="common">Enterobacter aerogenes</name>
    <dbReference type="NCBI Taxonomy" id="1028307"/>
    <lineage>
        <taxon>Bacteria</taxon>
        <taxon>Pseudomonadati</taxon>
        <taxon>Pseudomonadota</taxon>
        <taxon>Gammaproteobacteria</taxon>
        <taxon>Enterobacterales</taxon>
        <taxon>Enterobacteriaceae</taxon>
        <taxon>Klebsiella/Raoultella group</taxon>
        <taxon>Klebsiella</taxon>
    </lineage>
</organism>
<evidence type="ECO:0008006" key="11">
    <source>
        <dbReference type="Google" id="ProtNLM"/>
    </source>
</evidence>
<dbReference type="OrthoDB" id="191465at2"/>
<dbReference type="Gene3D" id="3.40.50.10840">
    <property type="entry name" value="Putative sugar-binding, N-terminal domain"/>
    <property type="match status" value="1"/>
</dbReference>
<feature type="domain" description="Four-carbon acid sugar kinase nucleotide binding" evidence="8">
    <location>
        <begin position="234"/>
        <end position="398"/>
    </location>
</feature>
<keyword evidence="10" id="KW-1185">Reference proteome</keyword>
<evidence type="ECO:0000313" key="9">
    <source>
        <dbReference type="EMBL" id="AEG98627.1"/>
    </source>
</evidence>
<evidence type="ECO:0000256" key="3">
    <source>
        <dbReference type="ARBA" id="ARBA00022741"/>
    </source>
</evidence>
<dbReference type="KEGG" id="eae:EAE_18600"/>
<evidence type="ECO:0000259" key="7">
    <source>
        <dbReference type="Pfam" id="PF07005"/>
    </source>
</evidence>
<dbReference type="Pfam" id="PF17042">
    <property type="entry name" value="NBD_C"/>
    <property type="match status" value="1"/>
</dbReference>
<comment type="similarity">
    <text evidence="1">Belongs to the four-carbon acid sugar kinase family.</text>
</comment>
<keyword evidence="2" id="KW-0808">Transferase</keyword>